<evidence type="ECO:0000313" key="1">
    <source>
        <dbReference type="EMBL" id="MPM24774.1"/>
    </source>
</evidence>
<gene>
    <name evidence="1" type="ORF">SDC9_71259</name>
</gene>
<name>A0A644YF85_9ZZZZ</name>
<comment type="caution">
    <text evidence="1">The sequence shown here is derived from an EMBL/GenBank/DDBJ whole genome shotgun (WGS) entry which is preliminary data.</text>
</comment>
<protein>
    <recommendedName>
        <fullName evidence="2">MarR family transcriptional regulator</fullName>
    </recommendedName>
</protein>
<reference evidence="1" key="1">
    <citation type="submission" date="2019-08" db="EMBL/GenBank/DDBJ databases">
        <authorList>
            <person name="Kucharzyk K."/>
            <person name="Murdoch R.W."/>
            <person name="Higgins S."/>
            <person name="Loffler F."/>
        </authorList>
    </citation>
    <scope>NUCLEOTIDE SEQUENCE</scope>
</reference>
<organism evidence="1">
    <name type="scientific">bioreactor metagenome</name>
    <dbReference type="NCBI Taxonomy" id="1076179"/>
    <lineage>
        <taxon>unclassified sequences</taxon>
        <taxon>metagenomes</taxon>
        <taxon>ecological metagenomes</taxon>
    </lineage>
</organism>
<proteinExistence type="predicted"/>
<evidence type="ECO:0008006" key="2">
    <source>
        <dbReference type="Google" id="ProtNLM"/>
    </source>
</evidence>
<accession>A0A644YF85</accession>
<dbReference type="EMBL" id="VSSQ01004339">
    <property type="protein sequence ID" value="MPM24774.1"/>
    <property type="molecule type" value="Genomic_DNA"/>
</dbReference>
<dbReference type="AlphaFoldDB" id="A0A644YF85"/>
<sequence>MYTNAEMESMIDGFMDAVVLEPVSEEGEEEETGAGGPVKMKEYPQIWRKIAGAIATEHKTIPEIAQTIGSDKDLVTWHVMTMNKYNVVVSDGLDKKEQYYYYKLKI</sequence>